<comment type="caution">
    <text evidence="1">The sequence shown here is derived from an EMBL/GenBank/DDBJ whole genome shotgun (WGS) entry which is preliminary data.</text>
</comment>
<sequence length="130" mass="14811">MVMVMLMAATSTGVGVAVKVPDPIRDRQYIYCVDRHERSSGTIQITFRTERINLFQIRIRDYEANSNGQQLLNLPQFRNSVATYLASDRPVMAWRIKSALTAWKAWSSDSKYYTVTLKGVNYICAVNLSP</sequence>
<evidence type="ECO:0000313" key="2">
    <source>
        <dbReference type="Proteomes" id="UP000484842"/>
    </source>
</evidence>
<dbReference type="AlphaFoldDB" id="A0A7X1NVS3"/>
<accession>A0A7X1NVS3</accession>
<name>A0A7X1NVS3_9DEIO</name>
<reference evidence="1 2" key="1">
    <citation type="submission" date="2019-10" db="EMBL/GenBank/DDBJ databases">
        <title>Deinococcus sp. isolated from soil.</title>
        <authorList>
            <person name="Li Y."/>
            <person name="Wang J."/>
        </authorList>
    </citation>
    <scope>NUCLEOTIDE SEQUENCE [LARGE SCALE GENOMIC DNA]</scope>
    <source>
        <strain evidence="1 2">SDU3-2</strain>
    </source>
</reference>
<dbReference type="RefSeq" id="WP_152870431.1">
    <property type="nucleotide sequence ID" value="NZ_WBSL01000002.1"/>
</dbReference>
<evidence type="ECO:0000313" key="1">
    <source>
        <dbReference type="EMBL" id="MPY66394.1"/>
    </source>
</evidence>
<organism evidence="1 2">
    <name type="scientific">Deinococcus terrestris</name>
    <dbReference type="NCBI Taxonomy" id="2651870"/>
    <lineage>
        <taxon>Bacteria</taxon>
        <taxon>Thermotogati</taxon>
        <taxon>Deinococcota</taxon>
        <taxon>Deinococci</taxon>
        <taxon>Deinococcales</taxon>
        <taxon>Deinococcaceae</taxon>
        <taxon>Deinococcus</taxon>
    </lineage>
</organism>
<proteinExistence type="predicted"/>
<gene>
    <name evidence="1" type="ORF">F8S09_06730</name>
</gene>
<dbReference type="Proteomes" id="UP000484842">
    <property type="component" value="Unassembled WGS sequence"/>
</dbReference>
<keyword evidence="2" id="KW-1185">Reference proteome</keyword>
<protein>
    <submittedName>
        <fullName evidence="1">Uncharacterized protein</fullName>
    </submittedName>
</protein>
<dbReference type="EMBL" id="WBSL01000002">
    <property type="protein sequence ID" value="MPY66394.1"/>
    <property type="molecule type" value="Genomic_DNA"/>
</dbReference>